<organism evidence="2 3">
    <name type="scientific">Dryococelus australis</name>
    <dbReference type="NCBI Taxonomy" id="614101"/>
    <lineage>
        <taxon>Eukaryota</taxon>
        <taxon>Metazoa</taxon>
        <taxon>Ecdysozoa</taxon>
        <taxon>Arthropoda</taxon>
        <taxon>Hexapoda</taxon>
        <taxon>Insecta</taxon>
        <taxon>Pterygota</taxon>
        <taxon>Neoptera</taxon>
        <taxon>Polyneoptera</taxon>
        <taxon>Phasmatodea</taxon>
        <taxon>Verophasmatodea</taxon>
        <taxon>Anareolatae</taxon>
        <taxon>Phasmatidae</taxon>
        <taxon>Eurycanthinae</taxon>
        <taxon>Dryococelus</taxon>
    </lineage>
</organism>
<name>A0ABQ9HDR8_9NEOP</name>
<keyword evidence="3" id="KW-1185">Reference proteome</keyword>
<evidence type="ECO:0000313" key="2">
    <source>
        <dbReference type="EMBL" id="KAJ8882385.1"/>
    </source>
</evidence>
<dbReference type="EMBL" id="JARBHB010000005">
    <property type="protein sequence ID" value="KAJ8882385.1"/>
    <property type="molecule type" value="Genomic_DNA"/>
</dbReference>
<proteinExistence type="predicted"/>
<reference evidence="2 3" key="1">
    <citation type="submission" date="2023-02" db="EMBL/GenBank/DDBJ databases">
        <title>LHISI_Scaffold_Assembly.</title>
        <authorList>
            <person name="Stuart O.P."/>
            <person name="Cleave R."/>
            <person name="Magrath M.J.L."/>
            <person name="Mikheyev A.S."/>
        </authorList>
    </citation>
    <scope>NUCLEOTIDE SEQUENCE [LARGE SCALE GENOMIC DNA]</scope>
    <source>
        <strain evidence="2">Daus_M_001</strain>
        <tissue evidence="2">Leg muscle</tissue>
    </source>
</reference>
<dbReference type="Proteomes" id="UP001159363">
    <property type="component" value="Chromosome 4"/>
</dbReference>
<protein>
    <submittedName>
        <fullName evidence="2">Uncharacterized protein</fullName>
    </submittedName>
</protein>
<sequence length="376" mass="40796">MDQRLNERAEETTSDTVRLNSHLRKTWFALMSGECCDLCATAAVIEVVFQLPLFVSEMVINGLEALHPVAGQEVSCVTCNAFCADQGPGGIPLHRRAMELCVEKEKGGGGDEMREQAGNKSTASLAITSFLPRDRMLVPISTREFSSSLPVTHVKFAHSDFSVIGLTVSKVGEGKKRQLINEPPSIPTVDHTTPPPTTANLVQSPGPGHRIFASGNRAGRFRWSVGFLGDLPFPSPLHSGAAPYSLQSPSSGLKTSLRKNTQRACKCIPYAGIFHNTSFTAGFDDLPVPVKDFTRSRVSAPVVPAHCRRGNSIRISVPVLALRGNDLSSPPPPSTPTNFRNITYCSALIKVAAWLKEDMRISSLVAPARKALNWRR</sequence>
<comment type="caution">
    <text evidence="2">The sequence shown here is derived from an EMBL/GenBank/DDBJ whole genome shotgun (WGS) entry which is preliminary data.</text>
</comment>
<evidence type="ECO:0000256" key="1">
    <source>
        <dbReference type="SAM" id="MobiDB-lite"/>
    </source>
</evidence>
<evidence type="ECO:0000313" key="3">
    <source>
        <dbReference type="Proteomes" id="UP001159363"/>
    </source>
</evidence>
<gene>
    <name evidence="2" type="ORF">PR048_014192</name>
</gene>
<feature type="region of interest" description="Disordered" evidence="1">
    <location>
        <begin position="182"/>
        <end position="208"/>
    </location>
</feature>
<accession>A0ABQ9HDR8</accession>